<evidence type="ECO:0000313" key="1">
    <source>
        <dbReference type="EMBL" id="VYU41694.1"/>
    </source>
</evidence>
<sequence>MPNNITGTGTTWNLPNYAGELFTADPTNTPILSAIGGLTGGVQTENFEFPTDSQYSLPAAAQPEITETASMTAPAAEEVVRDQSTNVTQIFHEKVAISYVKESNRGRMSGLNTAGQQNNVQSTERDWQIARKLEKISRDIEYTIINGVYQKATSAAVANKTRGLLPLCAAGTTIAAGSKVLTKAMLQKLFKEMYDAGAIFSNLVLWTNSYQKQIITDIYSYAPTDRNVGGTNIKQIETDFGNIGIALNRFMPQASVLAAEMSVLAPVFQPVPEKGNFFYEELAKTGASEEGQIFGQFGLDHGPAFMHGSITGLTAA</sequence>
<dbReference type="InterPro" id="IPR035198">
    <property type="entry name" value="SU10_MCP"/>
</dbReference>
<dbReference type="RefSeq" id="WP_156684645.1">
    <property type="nucleotide sequence ID" value="NZ_CACRUA010000026.1"/>
</dbReference>
<organism evidence="1">
    <name type="scientific">Clostridium symbiosum</name>
    <name type="common">Bacteroides symbiosus</name>
    <dbReference type="NCBI Taxonomy" id="1512"/>
    <lineage>
        <taxon>Bacteria</taxon>
        <taxon>Bacillati</taxon>
        <taxon>Bacillota</taxon>
        <taxon>Clostridia</taxon>
        <taxon>Lachnospirales</taxon>
        <taxon>Lachnospiraceae</taxon>
        <taxon>Otoolea</taxon>
    </lineage>
</organism>
<reference evidence="1" key="1">
    <citation type="submission" date="2019-11" db="EMBL/GenBank/DDBJ databases">
        <authorList>
            <person name="Feng L."/>
        </authorList>
    </citation>
    <scope>NUCLEOTIDE SEQUENCE</scope>
    <source>
        <strain evidence="1">CsymbiosumLFYP84</strain>
    </source>
</reference>
<accession>A0A6N3EPG7</accession>
<protein>
    <recommendedName>
        <fullName evidence="2">Major capsid protein</fullName>
    </recommendedName>
</protein>
<gene>
    <name evidence="1" type="ORF">CSLFYP84_02166</name>
</gene>
<name>A0A6N3EPG7_CLOSY</name>
<evidence type="ECO:0008006" key="2">
    <source>
        <dbReference type="Google" id="ProtNLM"/>
    </source>
</evidence>
<dbReference type="EMBL" id="CACRUA010000026">
    <property type="protein sequence ID" value="VYU41694.1"/>
    <property type="molecule type" value="Genomic_DNA"/>
</dbReference>
<dbReference type="Pfam" id="PF17236">
    <property type="entry name" value="SU10_MCP"/>
    <property type="match status" value="1"/>
</dbReference>
<dbReference type="AlphaFoldDB" id="A0A6N3EPG7"/>
<proteinExistence type="predicted"/>